<gene>
    <name evidence="1" type="ORF">H2198_002599</name>
</gene>
<organism evidence="1 2">
    <name type="scientific">Neophaeococcomyces mojaviensis</name>
    <dbReference type="NCBI Taxonomy" id="3383035"/>
    <lineage>
        <taxon>Eukaryota</taxon>
        <taxon>Fungi</taxon>
        <taxon>Dikarya</taxon>
        <taxon>Ascomycota</taxon>
        <taxon>Pezizomycotina</taxon>
        <taxon>Eurotiomycetes</taxon>
        <taxon>Chaetothyriomycetidae</taxon>
        <taxon>Chaetothyriales</taxon>
        <taxon>Chaetothyriales incertae sedis</taxon>
        <taxon>Neophaeococcomyces</taxon>
    </lineage>
</organism>
<dbReference type="EMBL" id="JAPDRQ010000032">
    <property type="protein sequence ID" value="KAJ9660291.1"/>
    <property type="molecule type" value="Genomic_DNA"/>
</dbReference>
<keyword evidence="2" id="KW-1185">Reference proteome</keyword>
<comment type="caution">
    <text evidence="1">The sequence shown here is derived from an EMBL/GenBank/DDBJ whole genome shotgun (WGS) entry which is preliminary data.</text>
</comment>
<protein>
    <submittedName>
        <fullName evidence="1">Uncharacterized protein</fullName>
    </submittedName>
</protein>
<evidence type="ECO:0000313" key="2">
    <source>
        <dbReference type="Proteomes" id="UP001172386"/>
    </source>
</evidence>
<dbReference type="Proteomes" id="UP001172386">
    <property type="component" value="Unassembled WGS sequence"/>
</dbReference>
<name>A0ACC3AE25_9EURO</name>
<proteinExistence type="predicted"/>
<reference evidence="1" key="1">
    <citation type="submission" date="2022-10" db="EMBL/GenBank/DDBJ databases">
        <title>Culturing micro-colonial fungi from biological soil crusts in the Mojave desert and describing Neophaeococcomyces mojavensis, and introducing the new genera and species Taxawa tesnikishii.</title>
        <authorList>
            <person name="Kurbessoian T."/>
            <person name="Stajich J.E."/>
        </authorList>
    </citation>
    <scope>NUCLEOTIDE SEQUENCE</scope>
    <source>
        <strain evidence="1">JES_112</strain>
    </source>
</reference>
<accession>A0ACC3AE25</accession>
<evidence type="ECO:0000313" key="1">
    <source>
        <dbReference type="EMBL" id="KAJ9660291.1"/>
    </source>
</evidence>
<sequence length="183" mass="20694">MSGLDHSHSNIHNLNRNVQGTINSASSAIATESAPSDDSLSSFAAAALGNSPSNTNHSPILTQTARYDAEFARLASIVRSDRLLYEWLRNDDPWLARYGKQFFAYMIANDRLQVMKLGNETMKRWREDVDGVWEGYEGLREELVRAVRERNEGLIEVLSKTFDEIKGGSRAQEQQLTVWMEVD</sequence>